<gene>
    <name evidence="7" type="ORF">GCM10025759_15410</name>
</gene>
<dbReference type="InterPro" id="IPR011701">
    <property type="entry name" value="MFS"/>
</dbReference>
<dbReference type="InterPro" id="IPR020846">
    <property type="entry name" value="MFS_dom"/>
</dbReference>
<comment type="subcellular location">
    <subcellularLocation>
        <location evidence="1">Membrane</location>
        <topology evidence="1">Multi-pass membrane protein</topology>
    </subcellularLocation>
</comment>
<feature type="transmembrane region" description="Helical" evidence="5">
    <location>
        <begin position="471"/>
        <end position="493"/>
    </location>
</feature>
<feature type="transmembrane region" description="Helical" evidence="5">
    <location>
        <begin position="288"/>
        <end position="310"/>
    </location>
</feature>
<dbReference type="InterPro" id="IPR036259">
    <property type="entry name" value="MFS_trans_sf"/>
</dbReference>
<sequence length="503" mass="52136">MLMAVDGVNGTLLSVNRGQVMGGYAATPDEAAWLNIAYVAAKLVAFLSMSWLVDRHGAAKITLRGGILLALFTGALALAPDLGTAIAVRIAQGACGALVLVAGQTLVFRAYPAGRQPLLQSMLALAIVVVPVMVGPALHGWATDAFDWRTLFVVSSALAGAACLTFHFVRPVDPPGTRVLAPSSAGLLLLIPAVVGCVYALQQGARFDWFDDGHIRMVVVASVIALIAALFAWSRGAAKRAFLRDASVSPDFLFGLCASFFAGFALFGSGAAIPLFGNVVLALAPEHIGELALSSAFAAAAGLVLAGIALQSRRVPVAAPIPVGIALFMAGMWLLSLSSAQTGAPQMTLATWLRGFGMGLLFVSLTMMTLGGLARGLMAEGVALFNVGRQAGGLAGMAFVSTLLEWRLPAHATVLAPYLQAGNAEVDAAQTGLSNLLVDNGYATSDAATASAALMARMLQQQSGARAFDEIFLSISMFFLVAIPLLVGTKLFLARRNARALSH</sequence>
<dbReference type="Gene3D" id="1.20.1250.20">
    <property type="entry name" value="MFS general substrate transporter like domains"/>
    <property type="match status" value="1"/>
</dbReference>
<feature type="domain" description="Major facilitator superfamily (MFS) profile" evidence="6">
    <location>
        <begin position="1"/>
        <end position="413"/>
    </location>
</feature>
<evidence type="ECO:0000256" key="2">
    <source>
        <dbReference type="ARBA" id="ARBA00022692"/>
    </source>
</evidence>
<evidence type="ECO:0000259" key="6">
    <source>
        <dbReference type="PROSITE" id="PS50850"/>
    </source>
</evidence>
<feature type="transmembrane region" description="Helical" evidence="5">
    <location>
        <begin position="213"/>
        <end position="233"/>
    </location>
</feature>
<keyword evidence="2 5" id="KW-0812">Transmembrane</keyword>
<comment type="caution">
    <text evidence="7">The sequence shown here is derived from an EMBL/GenBank/DDBJ whole genome shotgun (WGS) entry which is preliminary data.</text>
</comment>
<feature type="transmembrane region" description="Helical" evidence="5">
    <location>
        <begin position="317"/>
        <end position="336"/>
    </location>
</feature>
<name>A0ABP9L9P4_9GAMM</name>
<feature type="transmembrane region" description="Helical" evidence="5">
    <location>
        <begin position="123"/>
        <end position="142"/>
    </location>
</feature>
<keyword evidence="4 5" id="KW-0472">Membrane</keyword>
<reference evidence="8" key="1">
    <citation type="journal article" date="2019" name="Int. J. Syst. Evol. Microbiol.">
        <title>The Global Catalogue of Microorganisms (GCM) 10K type strain sequencing project: providing services to taxonomists for standard genome sequencing and annotation.</title>
        <authorList>
            <consortium name="The Broad Institute Genomics Platform"/>
            <consortium name="The Broad Institute Genome Sequencing Center for Infectious Disease"/>
            <person name="Wu L."/>
            <person name="Ma J."/>
        </authorList>
    </citation>
    <scope>NUCLEOTIDE SEQUENCE [LARGE SCALE GENOMIC DNA]</scope>
    <source>
        <strain evidence="8">JCM 19212</strain>
    </source>
</reference>
<accession>A0ABP9L9P4</accession>
<evidence type="ECO:0000256" key="1">
    <source>
        <dbReference type="ARBA" id="ARBA00004141"/>
    </source>
</evidence>
<feature type="transmembrane region" description="Helical" evidence="5">
    <location>
        <begin position="86"/>
        <end position="111"/>
    </location>
</feature>
<feature type="transmembrane region" description="Helical" evidence="5">
    <location>
        <begin position="61"/>
        <end position="80"/>
    </location>
</feature>
<evidence type="ECO:0000313" key="8">
    <source>
        <dbReference type="Proteomes" id="UP001501083"/>
    </source>
</evidence>
<dbReference type="PROSITE" id="PS50850">
    <property type="entry name" value="MFS"/>
    <property type="match status" value="1"/>
</dbReference>
<feature type="transmembrane region" description="Helical" evidence="5">
    <location>
        <begin position="390"/>
        <end position="408"/>
    </location>
</feature>
<evidence type="ECO:0000256" key="5">
    <source>
        <dbReference type="SAM" id="Phobius"/>
    </source>
</evidence>
<keyword evidence="8" id="KW-1185">Reference proteome</keyword>
<evidence type="ECO:0000256" key="3">
    <source>
        <dbReference type="ARBA" id="ARBA00022989"/>
    </source>
</evidence>
<feature type="transmembrane region" description="Helical" evidence="5">
    <location>
        <begin position="180"/>
        <end position="201"/>
    </location>
</feature>
<protein>
    <submittedName>
        <fullName evidence="7">DHA2 family efflux MFS transporter permease subunit</fullName>
    </submittedName>
</protein>
<dbReference type="EMBL" id="BAABKY010000002">
    <property type="protein sequence ID" value="GAA5073842.1"/>
    <property type="molecule type" value="Genomic_DNA"/>
</dbReference>
<dbReference type="Pfam" id="PF07690">
    <property type="entry name" value="MFS_1"/>
    <property type="match status" value="1"/>
</dbReference>
<feature type="transmembrane region" description="Helical" evidence="5">
    <location>
        <begin position="253"/>
        <end position="276"/>
    </location>
</feature>
<feature type="transmembrane region" description="Helical" evidence="5">
    <location>
        <begin position="31"/>
        <end position="49"/>
    </location>
</feature>
<keyword evidence="3 5" id="KW-1133">Transmembrane helix</keyword>
<evidence type="ECO:0000256" key="4">
    <source>
        <dbReference type="ARBA" id="ARBA00023136"/>
    </source>
</evidence>
<feature type="transmembrane region" description="Helical" evidence="5">
    <location>
        <begin position="356"/>
        <end position="378"/>
    </location>
</feature>
<organism evidence="7 8">
    <name type="scientific">Lysobacter panacisoli</name>
    <dbReference type="NCBI Taxonomy" id="1255263"/>
    <lineage>
        <taxon>Bacteria</taxon>
        <taxon>Pseudomonadati</taxon>
        <taxon>Pseudomonadota</taxon>
        <taxon>Gammaproteobacteria</taxon>
        <taxon>Lysobacterales</taxon>
        <taxon>Lysobacteraceae</taxon>
        <taxon>Lysobacter</taxon>
    </lineage>
</organism>
<dbReference type="SUPFAM" id="SSF103473">
    <property type="entry name" value="MFS general substrate transporter"/>
    <property type="match status" value="1"/>
</dbReference>
<feature type="transmembrane region" description="Helical" evidence="5">
    <location>
        <begin position="148"/>
        <end position="168"/>
    </location>
</feature>
<evidence type="ECO:0000313" key="7">
    <source>
        <dbReference type="EMBL" id="GAA5073842.1"/>
    </source>
</evidence>
<dbReference type="PANTHER" id="PTHR23501:SF174">
    <property type="entry name" value="MULTIDRUG EXPORT PROTEIN EMRB-RELATED"/>
    <property type="match status" value="1"/>
</dbReference>
<dbReference type="Proteomes" id="UP001501083">
    <property type="component" value="Unassembled WGS sequence"/>
</dbReference>
<proteinExistence type="predicted"/>
<dbReference type="PANTHER" id="PTHR23501">
    <property type="entry name" value="MAJOR FACILITATOR SUPERFAMILY"/>
    <property type="match status" value="1"/>
</dbReference>